<evidence type="ECO:0000313" key="2">
    <source>
        <dbReference type="Proteomes" id="UP000091857"/>
    </source>
</evidence>
<keyword evidence="2" id="KW-1185">Reference proteome</keyword>
<gene>
    <name evidence="1" type="ORF">MANES_06G076250v8</name>
</gene>
<sequence>MHSMIAYFENELFSLWFLLTGLYSSPLSPNPRYAGSEIVQEVTKLWLWL</sequence>
<organism evidence="1 2">
    <name type="scientific">Manihot esculenta</name>
    <name type="common">Cassava</name>
    <name type="synonym">Jatropha manihot</name>
    <dbReference type="NCBI Taxonomy" id="3983"/>
    <lineage>
        <taxon>Eukaryota</taxon>
        <taxon>Viridiplantae</taxon>
        <taxon>Streptophyta</taxon>
        <taxon>Embryophyta</taxon>
        <taxon>Tracheophyta</taxon>
        <taxon>Spermatophyta</taxon>
        <taxon>Magnoliopsida</taxon>
        <taxon>eudicotyledons</taxon>
        <taxon>Gunneridae</taxon>
        <taxon>Pentapetalae</taxon>
        <taxon>rosids</taxon>
        <taxon>fabids</taxon>
        <taxon>Malpighiales</taxon>
        <taxon>Euphorbiaceae</taxon>
        <taxon>Crotonoideae</taxon>
        <taxon>Manihoteae</taxon>
        <taxon>Manihot</taxon>
    </lineage>
</organism>
<protein>
    <submittedName>
        <fullName evidence="1">Uncharacterized protein</fullName>
    </submittedName>
</protein>
<comment type="caution">
    <text evidence="1">The sequence shown here is derived from an EMBL/GenBank/DDBJ whole genome shotgun (WGS) entry which is preliminary data.</text>
</comment>
<name>A0ACB7HJH5_MANES</name>
<dbReference type="EMBL" id="CM004392">
    <property type="protein sequence ID" value="KAG8652296.1"/>
    <property type="molecule type" value="Genomic_DNA"/>
</dbReference>
<dbReference type="Proteomes" id="UP000091857">
    <property type="component" value="Chromosome 6"/>
</dbReference>
<proteinExistence type="predicted"/>
<evidence type="ECO:0000313" key="1">
    <source>
        <dbReference type="EMBL" id="KAG8652296.1"/>
    </source>
</evidence>
<reference evidence="2" key="1">
    <citation type="journal article" date="2016" name="Nat. Biotechnol.">
        <title>Sequencing wild and cultivated cassava and related species reveals extensive interspecific hybridization and genetic diversity.</title>
        <authorList>
            <person name="Bredeson J.V."/>
            <person name="Lyons J.B."/>
            <person name="Prochnik S.E."/>
            <person name="Wu G.A."/>
            <person name="Ha C.M."/>
            <person name="Edsinger-Gonzales E."/>
            <person name="Grimwood J."/>
            <person name="Schmutz J."/>
            <person name="Rabbi I.Y."/>
            <person name="Egesi C."/>
            <person name="Nauluvula P."/>
            <person name="Lebot V."/>
            <person name="Ndunguru J."/>
            <person name="Mkamilo G."/>
            <person name="Bart R.S."/>
            <person name="Setter T.L."/>
            <person name="Gleadow R.M."/>
            <person name="Kulakow P."/>
            <person name="Ferguson M.E."/>
            <person name="Rounsley S."/>
            <person name="Rokhsar D.S."/>
        </authorList>
    </citation>
    <scope>NUCLEOTIDE SEQUENCE [LARGE SCALE GENOMIC DNA]</scope>
    <source>
        <strain evidence="2">cv. AM560-2</strain>
    </source>
</reference>
<accession>A0ACB7HJH5</accession>